<sequence>MKDITVLDVLHLPIMANAALKAGQNGLSNIVSYVNVLDNYYDETDSESTPVNYGQNLYLTSMAYGVDNEEYINMLIRHFIDMKVSALCIIDEYLDELPESAYELANTHKLPIIFIDSSTPYALIISSIMELKLSYHESELHENLIHELVSSPCKEERKLEIIPLLNKNFHSYIRAFYCVNTDLSSNKITAISNEVYLLNKIRENKFALGCHYKKGMLIIWSYRTATNLSSCEDEIQFIRRMLPNAVIGISEMLPLKKVDEVIVQASMASLSGAHDINGTVYFRDIGLSKLLVKLLSNPLLEDYFNELYSPIAEHDKKYHSNLIETMTAFIECDLDHVKTGKLLHIHVNTVRYRLNKIRELIPYGRSSLDFTQTLYFLYKIMKMKALT</sequence>
<dbReference type="Pfam" id="PF13556">
    <property type="entry name" value="HTH_30"/>
    <property type="match status" value="1"/>
</dbReference>
<reference evidence="3 4" key="1">
    <citation type="submission" date="2018-08" db="EMBL/GenBank/DDBJ databases">
        <title>Murine metabolic-syndrome-specific gut microbial biobank.</title>
        <authorList>
            <person name="Liu C."/>
        </authorList>
    </citation>
    <scope>NUCLEOTIDE SEQUENCE [LARGE SCALE GENOMIC DNA]</scope>
    <source>
        <strain evidence="3 4">28</strain>
    </source>
</reference>
<feature type="domain" description="Purine catabolism PurC-like" evidence="1">
    <location>
        <begin position="8"/>
        <end position="130"/>
    </location>
</feature>
<organism evidence="3 4">
    <name type="scientific">Anaerotruncus colihominis</name>
    <dbReference type="NCBI Taxonomy" id="169435"/>
    <lineage>
        <taxon>Bacteria</taxon>
        <taxon>Bacillati</taxon>
        <taxon>Bacillota</taxon>
        <taxon>Clostridia</taxon>
        <taxon>Eubacteriales</taxon>
        <taxon>Oscillospiraceae</taxon>
        <taxon>Anaerotruncus</taxon>
    </lineage>
</organism>
<protein>
    <submittedName>
        <fullName evidence="3">PucR family transcriptional regulator</fullName>
    </submittedName>
</protein>
<evidence type="ECO:0000259" key="1">
    <source>
        <dbReference type="Pfam" id="PF07905"/>
    </source>
</evidence>
<dbReference type="PANTHER" id="PTHR33744">
    <property type="entry name" value="CARBOHYDRATE DIACID REGULATOR"/>
    <property type="match status" value="1"/>
</dbReference>
<dbReference type="AlphaFoldDB" id="A0A845QG42"/>
<evidence type="ECO:0000259" key="2">
    <source>
        <dbReference type="Pfam" id="PF13556"/>
    </source>
</evidence>
<dbReference type="Proteomes" id="UP000446866">
    <property type="component" value="Unassembled WGS sequence"/>
</dbReference>
<dbReference type="InterPro" id="IPR051448">
    <property type="entry name" value="CdaR-like_regulators"/>
</dbReference>
<dbReference type="Gene3D" id="1.10.10.2840">
    <property type="entry name" value="PucR C-terminal helix-turn-helix domain"/>
    <property type="match status" value="1"/>
</dbReference>
<dbReference type="Pfam" id="PF07905">
    <property type="entry name" value="PucR"/>
    <property type="match status" value="1"/>
</dbReference>
<evidence type="ECO:0000313" key="4">
    <source>
        <dbReference type="Proteomes" id="UP000446866"/>
    </source>
</evidence>
<dbReference type="EMBL" id="QXWK01000004">
    <property type="protein sequence ID" value="NBH60719.1"/>
    <property type="molecule type" value="Genomic_DNA"/>
</dbReference>
<gene>
    <name evidence="3" type="ORF">D0435_03395</name>
</gene>
<name>A0A845QG42_9FIRM</name>
<dbReference type="InterPro" id="IPR042070">
    <property type="entry name" value="PucR_C-HTH_sf"/>
</dbReference>
<accession>A0A845QG42</accession>
<dbReference type="InterPro" id="IPR012914">
    <property type="entry name" value="PucR_dom"/>
</dbReference>
<proteinExistence type="predicted"/>
<feature type="domain" description="PucR C-terminal helix-turn-helix" evidence="2">
    <location>
        <begin position="322"/>
        <end position="361"/>
    </location>
</feature>
<dbReference type="InterPro" id="IPR025736">
    <property type="entry name" value="PucR_C-HTH_dom"/>
</dbReference>
<comment type="caution">
    <text evidence="3">The sequence shown here is derived from an EMBL/GenBank/DDBJ whole genome shotgun (WGS) entry which is preliminary data.</text>
</comment>
<keyword evidence="4" id="KW-1185">Reference proteome</keyword>
<evidence type="ECO:0000313" key="3">
    <source>
        <dbReference type="EMBL" id="NBH60719.1"/>
    </source>
</evidence>
<dbReference type="RefSeq" id="WP_160201016.1">
    <property type="nucleotide sequence ID" value="NZ_QXWK01000004.1"/>
</dbReference>